<feature type="transmembrane region" description="Helical" evidence="8">
    <location>
        <begin position="82"/>
        <end position="104"/>
    </location>
</feature>
<dbReference type="GO" id="GO:0005385">
    <property type="term" value="F:zinc ion transmembrane transporter activity"/>
    <property type="evidence" value="ECO:0007669"/>
    <property type="project" value="TreeGrafter"/>
</dbReference>
<dbReference type="InterPro" id="IPR002524">
    <property type="entry name" value="Cation_efflux"/>
</dbReference>
<dbReference type="Pfam" id="PF01545">
    <property type="entry name" value="Cation_efflux"/>
    <property type="match status" value="1"/>
</dbReference>
<keyword evidence="7 8" id="KW-0472">Membrane</keyword>
<protein>
    <submittedName>
        <fullName evidence="11">Cation transporter</fullName>
    </submittedName>
</protein>
<evidence type="ECO:0000256" key="1">
    <source>
        <dbReference type="ARBA" id="ARBA00004141"/>
    </source>
</evidence>
<dbReference type="AlphaFoldDB" id="A0A5B2XH59"/>
<evidence type="ECO:0000256" key="5">
    <source>
        <dbReference type="ARBA" id="ARBA00022989"/>
    </source>
</evidence>
<feature type="domain" description="Cation efflux protein transmembrane" evidence="9">
    <location>
        <begin position="15"/>
        <end position="206"/>
    </location>
</feature>
<dbReference type="Proteomes" id="UP000323454">
    <property type="component" value="Unassembled WGS sequence"/>
</dbReference>
<dbReference type="InterPro" id="IPR050681">
    <property type="entry name" value="CDF/SLC30A"/>
</dbReference>
<dbReference type="InterPro" id="IPR027469">
    <property type="entry name" value="Cation_efflux_TMD_sf"/>
</dbReference>
<dbReference type="OrthoDB" id="9809646at2"/>
<feature type="transmembrane region" description="Helical" evidence="8">
    <location>
        <begin position="181"/>
        <end position="198"/>
    </location>
</feature>
<dbReference type="Pfam" id="PF16916">
    <property type="entry name" value="ZT_dimer"/>
    <property type="match status" value="1"/>
</dbReference>
<keyword evidence="6" id="KW-0406">Ion transport</keyword>
<dbReference type="RefSeq" id="WP_149849981.1">
    <property type="nucleotide sequence ID" value="NZ_VUOB01000022.1"/>
</dbReference>
<proteinExistence type="inferred from homology"/>
<comment type="subcellular location">
    <subcellularLocation>
        <location evidence="1">Membrane</location>
        <topology evidence="1">Multi-pass membrane protein</topology>
    </subcellularLocation>
</comment>
<feature type="transmembrane region" description="Helical" evidence="8">
    <location>
        <begin position="116"/>
        <end position="136"/>
    </location>
</feature>
<comment type="similarity">
    <text evidence="2">Belongs to the cation diffusion facilitator (CDF) transporter (TC 2.A.4) family. SLC30A subfamily.</text>
</comment>
<comment type="caution">
    <text evidence="11">The sequence shown here is derived from an EMBL/GenBank/DDBJ whole genome shotgun (WGS) entry which is preliminary data.</text>
</comment>
<keyword evidence="12" id="KW-1185">Reference proteome</keyword>
<sequence length="293" mass="30238">MTTQQTPGSRYRGRLFAALGISLAVIAIELVGWRWTGSLALLADATHLSVDALGVALALFAIWLAGRPATARRTFGLQRAEVLAAAVNAIVVIGMGIVILVGAVQRFANPPEVATGGMLLIALIALAGNATSVLLLRSGQKESLNVKGAFLEVLSDALAAASTAVAAVVMALTGFQRADAIVSALIGIMLVPRAIALLRSAVNILLQAAPPGIDTERVRERMASAEGVSDVHDLHVYSVTSGVLVASAHVVTPAGGTDPRPALDGLLRDEFGIEHSTIQVEPGARCSADGTHR</sequence>
<evidence type="ECO:0000313" key="12">
    <source>
        <dbReference type="Proteomes" id="UP000323454"/>
    </source>
</evidence>
<keyword evidence="3" id="KW-0813">Transport</keyword>
<feature type="domain" description="Cation efflux protein cytoplasmic" evidence="10">
    <location>
        <begin position="210"/>
        <end position="282"/>
    </location>
</feature>
<name>A0A5B2XH59_9PSEU</name>
<organism evidence="11 12">
    <name type="scientific">Solihabitans fulvus</name>
    <dbReference type="NCBI Taxonomy" id="1892852"/>
    <lineage>
        <taxon>Bacteria</taxon>
        <taxon>Bacillati</taxon>
        <taxon>Actinomycetota</taxon>
        <taxon>Actinomycetes</taxon>
        <taxon>Pseudonocardiales</taxon>
        <taxon>Pseudonocardiaceae</taxon>
        <taxon>Solihabitans</taxon>
    </lineage>
</organism>
<dbReference type="Gene3D" id="1.20.1510.10">
    <property type="entry name" value="Cation efflux protein transmembrane domain"/>
    <property type="match status" value="1"/>
</dbReference>
<evidence type="ECO:0000256" key="3">
    <source>
        <dbReference type="ARBA" id="ARBA00022448"/>
    </source>
</evidence>
<evidence type="ECO:0000313" key="11">
    <source>
        <dbReference type="EMBL" id="KAA2262399.1"/>
    </source>
</evidence>
<reference evidence="11 12" key="1">
    <citation type="submission" date="2019-09" db="EMBL/GenBank/DDBJ databases">
        <title>Goodfellowia gen. nov., a new genus of the Pseudonocardineae related to Actinoalloteichus, containing Goodfellowia coeruleoviolacea gen. nov., comb. nov. gen. nov., comb. nov.</title>
        <authorList>
            <person name="Labeda D."/>
        </authorList>
    </citation>
    <scope>NUCLEOTIDE SEQUENCE [LARGE SCALE GENOMIC DNA]</scope>
    <source>
        <strain evidence="11 12">AN110305</strain>
    </source>
</reference>
<dbReference type="PANTHER" id="PTHR11562:SF17">
    <property type="entry name" value="RE54080P-RELATED"/>
    <property type="match status" value="1"/>
</dbReference>
<evidence type="ECO:0000259" key="9">
    <source>
        <dbReference type="Pfam" id="PF01545"/>
    </source>
</evidence>
<dbReference type="GO" id="GO:0005886">
    <property type="term" value="C:plasma membrane"/>
    <property type="evidence" value="ECO:0007669"/>
    <property type="project" value="TreeGrafter"/>
</dbReference>
<evidence type="ECO:0000256" key="6">
    <source>
        <dbReference type="ARBA" id="ARBA00023065"/>
    </source>
</evidence>
<dbReference type="InterPro" id="IPR036837">
    <property type="entry name" value="Cation_efflux_CTD_sf"/>
</dbReference>
<evidence type="ECO:0000256" key="8">
    <source>
        <dbReference type="SAM" id="Phobius"/>
    </source>
</evidence>
<gene>
    <name evidence="11" type="ORF">F0L68_14135</name>
</gene>
<dbReference type="InterPro" id="IPR058533">
    <property type="entry name" value="Cation_efflux_TM"/>
</dbReference>
<dbReference type="SUPFAM" id="SSF160240">
    <property type="entry name" value="Cation efflux protein cytoplasmic domain-like"/>
    <property type="match status" value="1"/>
</dbReference>
<feature type="transmembrane region" description="Helical" evidence="8">
    <location>
        <begin position="157"/>
        <end position="175"/>
    </location>
</feature>
<keyword evidence="5 8" id="KW-1133">Transmembrane helix</keyword>
<keyword evidence="4 8" id="KW-0812">Transmembrane</keyword>
<accession>A0A5B2XH59</accession>
<evidence type="ECO:0000256" key="2">
    <source>
        <dbReference type="ARBA" id="ARBA00008873"/>
    </source>
</evidence>
<evidence type="ECO:0000256" key="4">
    <source>
        <dbReference type="ARBA" id="ARBA00022692"/>
    </source>
</evidence>
<dbReference type="EMBL" id="VUOB01000022">
    <property type="protein sequence ID" value="KAA2262399.1"/>
    <property type="molecule type" value="Genomic_DNA"/>
</dbReference>
<dbReference type="SUPFAM" id="SSF161111">
    <property type="entry name" value="Cation efflux protein transmembrane domain-like"/>
    <property type="match status" value="1"/>
</dbReference>
<feature type="transmembrane region" description="Helical" evidence="8">
    <location>
        <begin position="15"/>
        <end position="36"/>
    </location>
</feature>
<feature type="transmembrane region" description="Helical" evidence="8">
    <location>
        <begin position="48"/>
        <end position="70"/>
    </location>
</feature>
<evidence type="ECO:0000256" key="7">
    <source>
        <dbReference type="ARBA" id="ARBA00023136"/>
    </source>
</evidence>
<dbReference type="PANTHER" id="PTHR11562">
    <property type="entry name" value="CATION EFFLUX PROTEIN/ ZINC TRANSPORTER"/>
    <property type="match status" value="1"/>
</dbReference>
<dbReference type="InterPro" id="IPR027470">
    <property type="entry name" value="Cation_efflux_CTD"/>
</dbReference>
<reference evidence="11 12" key="2">
    <citation type="submission" date="2019-09" db="EMBL/GenBank/DDBJ databases">
        <authorList>
            <person name="Jin C."/>
        </authorList>
    </citation>
    <scope>NUCLEOTIDE SEQUENCE [LARGE SCALE GENOMIC DNA]</scope>
    <source>
        <strain evidence="11 12">AN110305</strain>
    </source>
</reference>
<evidence type="ECO:0000259" key="10">
    <source>
        <dbReference type="Pfam" id="PF16916"/>
    </source>
</evidence>
<dbReference type="NCBIfam" id="TIGR01297">
    <property type="entry name" value="CDF"/>
    <property type="match status" value="1"/>
</dbReference>